<dbReference type="GO" id="GO:0006508">
    <property type="term" value="P:proteolysis"/>
    <property type="evidence" value="ECO:0007669"/>
    <property type="project" value="UniProtKB-KW"/>
</dbReference>
<comment type="cofactor">
    <cofactor evidence="7">
        <name>Zn(2+)</name>
        <dbReference type="ChEBI" id="CHEBI:29105"/>
    </cofactor>
    <text evidence="7">Binds 1 zinc ion per subunit.</text>
</comment>
<comment type="similarity">
    <text evidence="8">Belongs to the peptidase M36 family.</text>
</comment>
<keyword evidence="5 8" id="KW-0482">Metalloprotease</keyword>
<gene>
    <name evidence="9" type="ORF">E1B28_003622</name>
</gene>
<evidence type="ECO:0000313" key="9">
    <source>
        <dbReference type="EMBL" id="KAG7086108.1"/>
    </source>
</evidence>
<keyword evidence="1 8" id="KW-0645">Protease</keyword>
<feature type="binding site" evidence="7">
    <location>
        <position position="296"/>
    </location>
    <ligand>
        <name>Zn(2+)</name>
        <dbReference type="ChEBI" id="CHEBI:29105"/>
        <note>catalytic</note>
    </ligand>
</feature>
<sequence length="379" mass="41451">MLWQTLHNAFDSNKVISFGNSFVDTSKIASPIPTVSLKDAILEAESTLGGAHNGIQPMLRYLARPDGSVALVRAIQVQNSTIFIVAYVDAHSGKVISINNFVADTTFRVLPIEKKTISDGLELLKNPEGLDTSPVGWNSIGENHVLTTDTVGNNVIAFKVLSNDGSTAKTTTGQIKDGQLTFDFTYDQTKDPTDPGNDDAARTNAFYVANEFHDILYRYGFTEQAFNFQSDNFGKGGQANDPVQISVQDPSGFNNANFFTPPDGQPGICRLFIFDQTNVRQDSAMENSIPIHELTHGVTTRMTGGGTAVCLSSLEARIRNLPIWWWGLFTAFWGLYKPTSRQPPVMSDSRPAPFCSGPSAKIFWSTYIFEITSAAGGPW</sequence>
<keyword evidence="3 8" id="KW-0378">Hydrolase</keyword>
<dbReference type="Pfam" id="PF02128">
    <property type="entry name" value="Peptidase_M36"/>
    <property type="match status" value="1"/>
</dbReference>
<accession>A0A9P7RMW6</accession>
<evidence type="ECO:0000256" key="2">
    <source>
        <dbReference type="ARBA" id="ARBA00022723"/>
    </source>
</evidence>
<feature type="binding site" evidence="7">
    <location>
        <position position="104"/>
    </location>
    <ligand>
        <name>Zn(2+)</name>
        <dbReference type="ChEBI" id="CHEBI:29105"/>
        <note>catalytic</note>
    </ligand>
</feature>
<dbReference type="PRINTS" id="PR00999">
    <property type="entry name" value="FUNGALYSIN"/>
</dbReference>
<evidence type="ECO:0000256" key="5">
    <source>
        <dbReference type="ARBA" id="ARBA00023049"/>
    </source>
</evidence>
<evidence type="ECO:0000313" key="10">
    <source>
        <dbReference type="Proteomes" id="UP001049176"/>
    </source>
</evidence>
<evidence type="ECO:0000256" key="3">
    <source>
        <dbReference type="ARBA" id="ARBA00022801"/>
    </source>
</evidence>
<proteinExistence type="inferred from homology"/>
<dbReference type="PANTHER" id="PTHR33478">
    <property type="entry name" value="EXTRACELLULAR METALLOPROTEINASE MEP"/>
    <property type="match status" value="1"/>
</dbReference>
<dbReference type="GO" id="GO:0004222">
    <property type="term" value="F:metalloendopeptidase activity"/>
    <property type="evidence" value="ECO:0007669"/>
    <property type="project" value="InterPro"/>
</dbReference>
<evidence type="ECO:0000256" key="4">
    <source>
        <dbReference type="ARBA" id="ARBA00022833"/>
    </source>
</evidence>
<keyword evidence="8" id="KW-0964">Secreted</keyword>
<name>A0A9P7RMW6_9AGAR</name>
<reference evidence="9" key="1">
    <citation type="journal article" date="2021" name="Genome Biol. Evol.">
        <title>The assembled and annotated genome of the fairy-ring fungus Marasmius oreades.</title>
        <authorList>
            <person name="Hiltunen M."/>
            <person name="Ament-Velasquez S.L."/>
            <person name="Johannesson H."/>
        </authorList>
    </citation>
    <scope>NUCLEOTIDE SEQUENCE</scope>
    <source>
        <strain evidence="9">03SP1</strain>
    </source>
</reference>
<evidence type="ECO:0000256" key="8">
    <source>
        <dbReference type="RuleBase" id="RU364017"/>
    </source>
</evidence>
<evidence type="ECO:0000256" key="6">
    <source>
        <dbReference type="PIRSR" id="PIRSR601842-1"/>
    </source>
</evidence>
<dbReference type="EMBL" id="CM032191">
    <property type="protein sequence ID" value="KAG7086108.1"/>
    <property type="molecule type" value="Genomic_DNA"/>
</dbReference>
<comment type="subcellular location">
    <subcellularLocation>
        <location evidence="8">Secreted</location>
    </subcellularLocation>
</comment>
<dbReference type="InterPro" id="IPR001842">
    <property type="entry name" value="Peptidase_M36"/>
</dbReference>
<dbReference type="GO" id="GO:0008270">
    <property type="term" value="F:zinc ion binding"/>
    <property type="evidence" value="ECO:0007669"/>
    <property type="project" value="InterPro"/>
</dbReference>
<keyword evidence="4 7" id="KW-0862">Zinc</keyword>
<evidence type="ECO:0000256" key="7">
    <source>
        <dbReference type="PIRSR" id="PIRSR601842-2"/>
    </source>
</evidence>
<dbReference type="SUPFAM" id="SSF55486">
    <property type="entry name" value="Metalloproteases ('zincins'), catalytic domain"/>
    <property type="match status" value="1"/>
</dbReference>
<dbReference type="EC" id="3.4.24.-" evidence="8"/>
<dbReference type="KEGG" id="more:E1B28_003622"/>
<dbReference type="PANTHER" id="PTHR33478:SF1">
    <property type="entry name" value="EXTRACELLULAR METALLOPROTEINASE MEP"/>
    <property type="match status" value="1"/>
</dbReference>
<comment type="caution">
    <text evidence="9">The sequence shown here is derived from an EMBL/GenBank/DDBJ whole genome shotgun (WGS) entry which is preliminary data.</text>
</comment>
<feature type="active site" evidence="6">
    <location>
        <position position="293"/>
    </location>
</feature>
<dbReference type="Proteomes" id="UP001049176">
    <property type="component" value="Chromosome 11"/>
</dbReference>
<keyword evidence="2 7" id="KW-0479">Metal-binding</keyword>
<keyword evidence="10" id="KW-1185">Reference proteome</keyword>
<feature type="binding site" evidence="7">
    <location>
        <position position="292"/>
    </location>
    <ligand>
        <name>Zn(2+)</name>
        <dbReference type="ChEBI" id="CHEBI:29105"/>
        <note>catalytic</note>
    </ligand>
</feature>
<dbReference type="RefSeq" id="XP_043002579.1">
    <property type="nucleotide sequence ID" value="XM_043160622.1"/>
</dbReference>
<protein>
    <recommendedName>
        <fullName evidence="8">Extracellular metalloproteinase</fullName>
        <ecNumber evidence="8">3.4.24.-</ecNumber>
    </recommendedName>
    <alternativeName>
        <fullName evidence="8">Fungalysin</fullName>
    </alternativeName>
</protein>
<dbReference type="AlphaFoldDB" id="A0A9P7RMW6"/>
<keyword evidence="8" id="KW-0865">Zymogen</keyword>
<dbReference type="GO" id="GO:0005615">
    <property type="term" value="C:extracellular space"/>
    <property type="evidence" value="ECO:0007669"/>
    <property type="project" value="InterPro"/>
</dbReference>
<dbReference type="InterPro" id="IPR050371">
    <property type="entry name" value="Fungal_virulence_M36"/>
</dbReference>
<evidence type="ECO:0000256" key="1">
    <source>
        <dbReference type="ARBA" id="ARBA00022670"/>
    </source>
</evidence>
<dbReference type="OrthoDB" id="3227768at2759"/>
<dbReference type="Gene3D" id="3.10.170.10">
    <property type="match status" value="1"/>
</dbReference>
<organism evidence="9 10">
    <name type="scientific">Marasmius oreades</name>
    <name type="common">fairy-ring Marasmius</name>
    <dbReference type="NCBI Taxonomy" id="181124"/>
    <lineage>
        <taxon>Eukaryota</taxon>
        <taxon>Fungi</taxon>
        <taxon>Dikarya</taxon>
        <taxon>Basidiomycota</taxon>
        <taxon>Agaricomycotina</taxon>
        <taxon>Agaricomycetes</taxon>
        <taxon>Agaricomycetidae</taxon>
        <taxon>Agaricales</taxon>
        <taxon>Marasmiineae</taxon>
        <taxon>Marasmiaceae</taxon>
        <taxon>Marasmius</taxon>
    </lineage>
</organism>
<dbReference type="GeneID" id="66072698"/>